<evidence type="ECO:0000313" key="2">
    <source>
        <dbReference type="EMBL" id="XCG62503.1"/>
    </source>
</evidence>
<dbReference type="Pfam" id="PF00106">
    <property type="entry name" value="adh_short"/>
    <property type="match status" value="1"/>
</dbReference>
<dbReference type="InterPro" id="IPR036291">
    <property type="entry name" value="NAD(P)-bd_dom_sf"/>
</dbReference>
<dbReference type="PRINTS" id="PR00081">
    <property type="entry name" value="GDHRDH"/>
</dbReference>
<dbReference type="InterPro" id="IPR002347">
    <property type="entry name" value="SDR_fam"/>
</dbReference>
<dbReference type="AlphaFoldDB" id="A0AAU8DKJ7"/>
<proteinExistence type="predicted"/>
<dbReference type="RefSeq" id="WP_353648118.1">
    <property type="nucleotide sequence ID" value="NZ_CP159218.1"/>
</dbReference>
<sequence length="292" mass="31187">MGNPAELAATDPTRRTIVITGASDGIGAAAARALSAFGHRVVVVGRSPEKTAKVAAEIGADHLLADFADLAQVRTLADQLLERYPQIDVLANNAGGVMGDRSETKDGHEKTFQVNHLAPFLLTTLLADRLTESSATVIATASAAHRFGKIELDDLESTHRYKAMRAYGSAKLANILTTVELQRRLGTGGSELPAGRPGLTAVSIHPGVVASQFAREGKALTRLFYRPPFDRLLVTTEQGADQIIWLAQGTPGVDFTPGTYYARRKPGSLSKQAKDATLARGLWDRSAKMLFG</sequence>
<accession>A0AAU8DKJ7</accession>
<dbReference type="EMBL" id="CP159218">
    <property type="protein sequence ID" value="XCG62503.1"/>
    <property type="molecule type" value="Genomic_DNA"/>
</dbReference>
<dbReference type="GO" id="GO:0016491">
    <property type="term" value="F:oxidoreductase activity"/>
    <property type="evidence" value="ECO:0007669"/>
    <property type="project" value="UniProtKB-KW"/>
</dbReference>
<name>A0AAU8DKJ7_9ACTN</name>
<dbReference type="SUPFAM" id="SSF51735">
    <property type="entry name" value="NAD(P)-binding Rossmann-fold domains"/>
    <property type="match status" value="1"/>
</dbReference>
<dbReference type="Gene3D" id="3.40.50.720">
    <property type="entry name" value="NAD(P)-binding Rossmann-like Domain"/>
    <property type="match status" value="1"/>
</dbReference>
<evidence type="ECO:0000256" key="1">
    <source>
        <dbReference type="ARBA" id="ARBA00023002"/>
    </source>
</evidence>
<organism evidence="2">
    <name type="scientific">Nakamurella sp. A5-74</name>
    <dbReference type="NCBI Taxonomy" id="3158264"/>
    <lineage>
        <taxon>Bacteria</taxon>
        <taxon>Bacillati</taxon>
        <taxon>Actinomycetota</taxon>
        <taxon>Actinomycetes</taxon>
        <taxon>Nakamurellales</taxon>
        <taxon>Nakamurellaceae</taxon>
        <taxon>Nakamurella</taxon>
    </lineage>
</organism>
<dbReference type="PANTHER" id="PTHR43157:SF31">
    <property type="entry name" value="PHOSPHATIDYLINOSITOL-GLYCAN BIOSYNTHESIS CLASS F PROTEIN"/>
    <property type="match status" value="1"/>
</dbReference>
<protein>
    <submittedName>
        <fullName evidence="2">SDR family NAD(P)-dependent oxidoreductase</fullName>
    </submittedName>
</protein>
<dbReference type="PANTHER" id="PTHR43157">
    <property type="entry name" value="PHOSPHATIDYLINOSITOL-GLYCAN BIOSYNTHESIS CLASS F PROTEIN-RELATED"/>
    <property type="match status" value="1"/>
</dbReference>
<reference evidence="2" key="1">
    <citation type="submission" date="2024-05" db="EMBL/GenBank/DDBJ databases">
        <authorList>
            <person name="Cai S.Y."/>
            <person name="Jin L.M."/>
            <person name="Li H.R."/>
        </authorList>
    </citation>
    <scope>NUCLEOTIDE SEQUENCE</scope>
    <source>
        <strain evidence="2">A5-74</strain>
    </source>
</reference>
<gene>
    <name evidence="2" type="ORF">ABLG96_14765</name>
</gene>
<keyword evidence="1" id="KW-0560">Oxidoreductase</keyword>